<proteinExistence type="predicted"/>
<keyword evidence="3" id="KW-1185">Reference proteome</keyword>
<accession>A0A1A9VVP8</accession>
<feature type="region of interest" description="Disordered" evidence="1">
    <location>
        <begin position="136"/>
        <end position="155"/>
    </location>
</feature>
<reference evidence="2" key="1">
    <citation type="submission" date="2020-05" db="UniProtKB">
        <authorList>
            <consortium name="EnsemblMetazoa"/>
        </authorList>
    </citation>
    <scope>IDENTIFICATION</scope>
    <source>
        <strain evidence="2">TTRI</strain>
    </source>
</reference>
<dbReference type="EnsemblMetazoa" id="GAUT049209-RA">
    <property type="protein sequence ID" value="GAUT049209-PA"/>
    <property type="gene ID" value="GAUT049209"/>
</dbReference>
<dbReference type="AlphaFoldDB" id="A0A1A9VVP8"/>
<protein>
    <submittedName>
        <fullName evidence="2">Uncharacterized protein</fullName>
    </submittedName>
</protein>
<evidence type="ECO:0000313" key="3">
    <source>
        <dbReference type="Proteomes" id="UP000078200"/>
    </source>
</evidence>
<name>A0A1A9VVP8_GLOAU</name>
<evidence type="ECO:0000256" key="1">
    <source>
        <dbReference type="SAM" id="MobiDB-lite"/>
    </source>
</evidence>
<dbReference type="VEuPathDB" id="VectorBase:GAUT049209"/>
<organism evidence="2 3">
    <name type="scientific">Glossina austeni</name>
    <name type="common">Savannah tsetse fly</name>
    <dbReference type="NCBI Taxonomy" id="7395"/>
    <lineage>
        <taxon>Eukaryota</taxon>
        <taxon>Metazoa</taxon>
        <taxon>Ecdysozoa</taxon>
        <taxon>Arthropoda</taxon>
        <taxon>Hexapoda</taxon>
        <taxon>Insecta</taxon>
        <taxon>Pterygota</taxon>
        <taxon>Neoptera</taxon>
        <taxon>Endopterygota</taxon>
        <taxon>Diptera</taxon>
        <taxon>Brachycera</taxon>
        <taxon>Muscomorpha</taxon>
        <taxon>Hippoboscoidea</taxon>
        <taxon>Glossinidae</taxon>
        <taxon>Glossina</taxon>
    </lineage>
</organism>
<evidence type="ECO:0000313" key="2">
    <source>
        <dbReference type="EnsemblMetazoa" id="GAUT049209-PA"/>
    </source>
</evidence>
<dbReference type="Proteomes" id="UP000078200">
    <property type="component" value="Unassembled WGS sequence"/>
</dbReference>
<sequence>MMMMIVYDDDVADEHVQMVLVAPNILRCLGNRNGQDTIGLRYVGQLTFLPQENLTNQLRNCIVTEMKPRIITSNSSTVTATTTNTTTAVRTKPIATNASITTTTTTTTTTSPNVAIAANYTAMLLWLSLKQQQKQQQQQHTTTTAHNNNNKLQKPLTIRHQPSTVEMIIRNRSKDNHTSCSSILLSILYTFVKPCCSSNLFVTIGIKSRLLENDIDDCDLSAYVMLAYLLLSAVQSRNILSCRNKPLRMNATTFSLKPKEVRLRGGEWWLGEKGEERGEALRLCRSALYIGHLATTSTMLCSTVIGNGIASGRLLFIVRFRPGTDICQEHKSLAVLVVAEMPCMGHPVADNEGLLQLDTDIGSTGTLNTELGSVIPMEFVLV</sequence>
<feature type="compositionally biased region" description="Low complexity" evidence="1">
    <location>
        <begin position="136"/>
        <end position="151"/>
    </location>
</feature>